<name>A0A1Y1Q8D2_9GAMM</name>
<protein>
    <recommendedName>
        <fullName evidence="1">Schlafen AlbA-2 domain-containing protein</fullName>
    </recommendedName>
</protein>
<accession>A0A1Y1Q8D2</accession>
<dbReference type="AlphaFoldDB" id="A0A1Y1Q8D2"/>
<evidence type="ECO:0000313" key="2">
    <source>
        <dbReference type="EMBL" id="OQW99079.1"/>
    </source>
</evidence>
<comment type="caution">
    <text evidence="2">The sequence shown here is derived from an EMBL/GenBank/DDBJ whole genome shotgun (WGS) entry which is preliminary data.</text>
</comment>
<proteinExistence type="predicted"/>
<evidence type="ECO:0000259" key="1">
    <source>
        <dbReference type="Pfam" id="PF04326"/>
    </source>
</evidence>
<dbReference type="Pfam" id="PF04326">
    <property type="entry name" value="SLFN_AlbA_2"/>
    <property type="match status" value="1"/>
</dbReference>
<dbReference type="InterPro" id="IPR038461">
    <property type="entry name" value="Schlafen_AlbA_2_dom_sf"/>
</dbReference>
<dbReference type="Gene3D" id="3.30.950.30">
    <property type="entry name" value="Schlafen, AAA domain"/>
    <property type="match status" value="1"/>
</dbReference>
<dbReference type="EMBL" id="MTEJ01000714">
    <property type="protein sequence ID" value="OQW99079.1"/>
    <property type="molecule type" value="Genomic_DNA"/>
</dbReference>
<dbReference type="InterPro" id="IPR007421">
    <property type="entry name" value="Schlafen_AlbA_2_dom"/>
</dbReference>
<feature type="domain" description="Schlafen AlbA-2" evidence="1">
    <location>
        <begin position="24"/>
        <end position="64"/>
    </location>
</feature>
<evidence type="ECO:0000313" key="3">
    <source>
        <dbReference type="Proteomes" id="UP000192491"/>
    </source>
</evidence>
<reference evidence="2 3" key="1">
    <citation type="submission" date="2017-01" db="EMBL/GenBank/DDBJ databases">
        <title>Novel large sulfur bacteria in the metagenomes of groundwater-fed chemosynthetic microbial mats in the Lake Huron basin.</title>
        <authorList>
            <person name="Sharrar A.M."/>
            <person name="Flood B.E."/>
            <person name="Bailey J.V."/>
            <person name="Jones D.S."/>
            <person name="Biddanda B."/>
            <person name="Ruberg S.A."/>
            <person name="Marcus D.N."/>
            <person name="Dick G.J."/>
        </authorList>
    </citation>
    <scope>NUCLEOTIDE SEQUENCE [LARGE SCALE GENOMIC DNA]</scope>
    <source>
        <strain evidence="2">A8</strain>
    </source>
</reference>
<dbReference type="Proteomes" id="UP000192491">
    <property type="component" value="Unassembled WGS sequence"/>
</dbReference>
<gene>
    <name evidence="2" type="ORF">BWK73_51065</name>
</gene>
<organism evidence="2 3">
    <name type="scientific">Thiothrix lacustris</name>
    <dbReference type="NCBI Taxonomy" id="525917"/>
    <lineage>
        <taxon>Bacteria</taxon>
        <taxon>Pseudomonadati</taxon>
        <taxon>Pseudomonadota</taxon>
        <taxon>Gammaproteobacteria</taxon>
        <taxon>Thiotrichales</taxon>
        <taxon>Thiotrichaceae</taxon>
        <taxon>Thiothrix</taxon>
    </lineage>
</organism>
<sequence>MEKYWIIKARELLALSREPIPHELNELDWKSELSSKQDRTIEHLIAFANHPGGGYLVFGVRDGDAALIASPYTQVPS</sequence>